<reference evidence="2 3" key="1">
    <citation type="submission" date="2011-11" db="EMBL/GenBank/DDBJ databases">
        <title>The Genome Sequence of Fusarium oxysporum PHW815.</title>
        <authorList>
            <consortium name="The Broad Institute Genome Sequencing Platform"/>
            <person name="Ma L.-J."/>
            <person name="Gale L.R."/>
            <person name="Schwartz D.C."/>
            <person name="Zhou S."/>
            <person name="Corby-Kistler H."/>
            <person name="Young S.K."/>
            <person name="Zeng Q."/>
            <person name="Gargeya S."/>
            <person name="Fitzgerald M."/>
            <person name="Haas B."/>
            <person name="Abouelleil A."/>
            <person name="Alvarado L."/>
            <person name="Arachchi H.M."/>
            <person name="Berlin A."/>
            <person name="Brown A."/>
            <person name="Chapman S.B."/>
            <person name="Chen Z."/>
            <person name="Dunbar C."/>
            <person name="Freedman E."/>
            <person name="Gearin G."/>
            <person name="Goldberg J."/>
            <person name="Griggs A."/>
            <person name="Gujja S."/>
            <person name="Heiman D."/>
            <person name="Howarth C."/>
            <person name="Larson L."/>
            <person name="Lui A."/>
            <person name="MacDonald P.J.P."/>
            <person name="Montmayeur A."/>
            <person name="Murphy C."/>
            <person name="Neiman D."/>
            <person name="Pearson M."/>
            <person name="Priest M."/>
            <person name="Roberts A."/>
            <person name="Saif S."/>
            <person name="Shea T."/>
            <person name="Shenoy N."/>
            <person name="Sisk P."/>
            <person name="Stolte C."/>
            <person name="Sykes S."/>
            <person name="Wortman J."/>
            <person name="Nusbaum C."/>
            <person name="Birren B."/>
        </authorList>
    </citation>
    <scope>NUCLEOTIDE SEQUENCE [LARGE SCALE GENOMIC DNA]</scope>
    <source>
        <strain evidence="2 3">54005</strain>
    </source>
</reference>
<evidence type="ECO:0000256" key="1">
    <source>
        <dbReference type="SAM" id="MobiDB-lite"/>
    </source>
</evidence>
<keyword evidence="3" id="KW-1185">Reference proteome</keyword>
<accession>X0BG69</accession>
<gene>
    <name evidence="2" type="ORF">FOQG_17463</name>
</gene>
<evidence type="ECO:0000313" key="2">
    <source>
        <dbReference type="EMBL" id="EXK77838.1"/>
    </source>
</evidence>
<sequence length="71" mass="7694">MAESAAPPIDHMYEPSAIGNFGTVPHPMSEQCWSADQPNFPGPPEAANGNAQHDDDIEDFLSTDILLPQLF</sequence>
<feature type="region of interest" description="Disordered" evidence="1">
    <location>
        <begin position="1"/>
        <end position="30"/>
    </location>
</feature>
<dbReference type="OrthoDB" id="295274at2759"/>
<evidence type="ECO:0000313" key="3">
    <source>
        <dbReference type="Proteomes" id="UP000030663"/>
    </source>
</evidence>
<proteinExistence type="predicted"/>
<dbReference type="HOGENOM" id="CLU_2740141_0_0_1"/>
<feature type="region of interest" description="Disordered" evidence="1">
    <location>
        <begin position="35"/>
        <end position="54"/>
    </location>
</feature>
<dbReference type="AlphaFoldDB" id="X0BG69"/>
<dbReference type="EMBL" id="JH658567">
    <property type="protein sequence ID" value="EXK77838.1"/>
    <property type="molecule type" value="Genomic_DNA"/>
</dbReference>
<protein>
    <submittedName>
        <fullName evidence="2">Uncharacterized protein</fullName>
    </submittedName>
</protein>
<dbReference type="Proteomes" id="UP000030663">
    <property type="component" value="Unassembled WGS sequence"/>
</dbReference>
<name>X0BG69_FUSOX</name>
<organism evidence="2 3">
    <name type="scientific">Fusarium oxysporum f. sp. raphani 54005</name>
    <dbReference type="NCBI Taxonomy" id="1089458"/>
    <lineage>
        <taxon>Eukaryota</taxon>
        <taxon>Fungi</taxon>
        <taxon>Dikarya</taxon>
        <taxon>Ascomycota</taxon>
        <taxon>Pezizomycotina</taxon>
        <taxon>Sordariomycetes</taxon>
        <taxon>Hypocreomycetidae</taxon>
        <taxon>Hypocreales</taxon>
        <taxon>Nectriaceae</taxon>
        <taxon>Fusarium</taxon>
        <taxon>Fusarium oxysporum species complex</taxon>
    </lineage>
</organism>